<name>A0ABU2M135_9ACTN</name>
<evidence type="ECO:0000313" key="2">
    <source>
        <dbReference type="EMBL" id="MDT0323536.1"/>
    </source>
</evidence>
<sequence length="136" mass="13595">QVLKKTLATAAVAATAAGVAGMAAAPAMAISNDEGPTTISGNGNFDATGNTTTSGVLSPNLGLVNGTLNEVCIPISQLDVQNVVQVLAIPIGVQDVLTSKNEQNCSENSVQIDGDDPLSHLLDDLALLSGNGVANN</sequence>
<evidence type="ECO:0000256" key="1">
    <source>
        <dbReference type="SAM" id="SignalP"/>
    </source>
</evidence>
<dbReference type="RefSeq" id="WP_311604811.1">
    <property type="nucleotide sequence ID" value="NZ_JAVREM010000119.1"/>
</dbReference>
<comment type="caution">
    <text evidence="2">The sequence shown here is derived from an EMBL/GenBank/DDBJ whole genome shotgun (WGS) entry which is preliminary data.</text>
</comment>
<dbReference type="Pfam" id="PF25848">
    <property type="entry name" value="Rodlin"/>
    <property type="match status" value="1"/>
</dbReference>
<organism evidence="2 3">
    <name type="scientific">Streptomyces millisiae</name>
    <dbReference type="NCBI Taxonomy" id="3075542"/>
    <lineage>
        <taxon>Bacteria</taxon>
        <taxon>Bacillati</taxon>
        <taxon>Actinomycetota</taxon>
        <taxon>Actinomycetes</taxon>
        <taxon>Kitasatosporales</taxon>
        <taxon>Streptomycetaceae</taxon>
        <taxon>Streptomyces</taxon>
    </lineage>
</organism>
<protein>
    <submittedName>
        <fullName evidence="2">Rodlin</fullName>
    </submittedName>
</protein>
<keyword evidence="1" id="KW-0732">Signal</keyword>
<dbReference type="Proteomes" id="UP001183420">
    <property type="component" value="Unassembled WGS sequence"/>
</dbReference>
<evidence type="ECO:0000313" key="3">
    <source>
        <dbReference type="Proteomes" id="UP001183420"/>
    </source>
</evidence>
<proteinExistence type="predicted"/>
<dbReference type="NCBIfam" id="NF041022">
    <property type="entry name" value="rodlin_AB"/>
    <property type="match status" value="1"/>
</dbReference>
<dbReference type="EMBL" id="JAVREM010000119">
    <property type="protein sequence ID" value="MDT0323536.1"/>
    <property type="molecule type" value="Genomic_DNA"/>
</dbReference>
<dbReference type="InterPro" id="IPR047736">
    <property type="entry name" value="RdlA/B-like"/>
</dbReference>
<feature type="signal peptide" evidence="1">
    <location>
        <begin position="1"/>
        <end position="29"/>
    </location>
</feature>
<feature type="non-terminal residue" evidence="2">
    <location>
        <position position="1"/>
    </location>
</feature>
<accession>A0ABU2M135</accession>
<reference evidence="3" key="1">
    <citation type="submission" date="2023-07" db="EMBL/GenBank/DDBJ databases">
        <title>30 novel species of actinomycetes from the DSMZ collection.</title>
        <authorList>
            <person name="Nouioui I."/>
        </authorList>
    </citation>
    <scope>NUCLEOTIDE SEQUENCE [LARGE SCALE GENOMIC DNA]</scope>
    <source>
        <strain evidence="3">DSM 44918</strain>
    </source>
</reference>
<feature type="chain" id="PRO_5046510807" evidence="1">
    <location>
        <begin position="30"/>
        <end position="136"/>
    </location>
</feature>
<gene>
    <name evidence="2" type="ORF">RNC47_35070</name>
</gene>
<keyword evidence="3" id="KW-1185">Reference proteome</keyword>